<feature type="transmembrane region" description="Helical" evidence="1">
    <location>
        <begin position="36"/>
        <end position="59"/>
    </location>
</feature>
<proteinExistence type="predicted"/>
<name>A0A9Q1MFI5_9SOLA</name>
<dbReference type="AlphaFoldDB" id="A0A9Q1MFI5"/>
<accession>A0A9Q1MFI5</accession>
<gene>
    <name evidence="2" type="ORF">K7X08_004650</name>
</gene>
<dbReference type="Proteomes" id="UP001152561">
    <property type="component" value="Unassembled WGS sequence"/>
</dbReference>
<dbReference type="EMBL" id="JAJAGQ010000007">
    <property type="protein sequence ID" value="KAJ8557884.1"/>
    <property type="molecule type" value="Genomic_DNA"/>
</dbReference>
<organism evidence="2 3">
    <name type="scientific">Anisodus acutangulus</name>
    <dbReference type="NCBI Taxonomy" id="402998"/>
    <lineage>
        <taxon>Eukaryota</taxon>
        <taxon>Viridiplantae</taxon>
        <taxon>Streptophyta</taxon>
        <taxon>Embryophyta</taxon>
        <taxon>Tracheophyta</taxon>
        <taxon>Spermatophyta</taxon>
        <taxon>Magnoliopsida</taxon>
        <taxon>eudicotyledons</taxon>
        <taxon>Gunneridae</taxon>
        <taxon>Pentapetalae</taxon>
        <taxon>asterids</taxon>
        <taxon>lamiids</taxon>
        <taxon>Solanales</taxon>
        <taxon>Solanaceae</taxon>
        <taxon>Solanoideae</taxon>
        <taxon>Hyoscyameae</taxon>
        <taxon>Anisodus</taxon>
    </lineage>
</organism>
<evidence type="ECO:0000313" key="3">
    <source>
        <dbReference type="Proteomes" id="UP001152561"/>
    </source>
</evidence>
<evidence type="ECO:0000313" key="2">
    <source>
        <dbReference type="EMBL" id="KAJ8557884.1"/>
    </source>
</evidence>
<keyword evidence="1" id="KW-0812">Transmembrane</keyword>
<keyword evidence="1" id="KW-1133">Transmembrane helix</keyword>
<feature type="transmembrane region" description="Helical" evidence="1">
    <location>
        <begin position="79"/>
        <end position="102"/>
    </location>
</feature>
<evidence type="ECO:0000256" key="1">
    <source>
        <dbReference type="SAM" id="Phobius"/>
    </source>
</evidence>
<protein>
    <submittedName>
        <fullName evidence="2">Uncharacterized protein</fullName>
    </submittedName>
</protein>
<comment type="caution">
    <text evidence="2">The sequence shown here is derived from an EMBL/GenBank/DDBJ whole genome shotgun (WGS) entry which is preliminary data.</text>
</comment>
<keyword evidence="1" id="KW-0472">Membrane</keyword>
<keyword evidence="3" id="KW-1185">Reference proteome</keyword>
<reference evidence="3" key="1">
    <citation type="journal article" date="2023" name="Proc. Natl. Acad. Sci. U.S.A.">
        <title>Genomic and structural basis for evolution of tropane alkaloid biosynthesis.</title>
        <authorList>
            <person name="Wanga Y.-J."/>
            <person name="Taina T."/>
            <person name="Yua J.-Y."/>
            <person name="Lia J."/>
            <person name="Xua B."/>
            <person name="Chenc J."/>
            <person name="D'Auriad J.C."/>
            <person name="Huanga J.-P."/>
            <person name="Huanga S.-X."/>
        </authorList>
    </citation>
    <scope>NUCLEOTIDE SEQUENCE [LARGE SCALE GENOMIC DNA]</scope>
    <source>
        <strain evidence="3">cv. KIB-2019</strain>
    </source>
</reference>
<sequence>MLHSWTRCGSEEAIVCSMPCMLFAVWHNLEAQLANVCLRFLIMVVLDFWVIQIRLYLFVWKSYIAFPMVLGKEALELVVLPYMCIFCSLIVEGEILGFIEVFRIMIQL</sequence>